<proteinExistence type="predicted"/>
<dbReference type="Pfam" id="PF12323">
    <property type="entry name" value="HTH_OrfB_IS605"/>
    <property type="match status" value="1"/>
</dbReference>
<evidence type="ECO:0000313" key="3">
    <source>
        <dbReference type="Proteomes" id="UP000198556"/>
    </source>
</evidence>
<dbReference type="Proteomes" id="UP000198556">
    <property type="component" value="Unassembled WGS sequence"/>
</dbReference>
<dbReference type="OrthoDB" id="2161425at2"/>
<evidence type="ECO:0000259" key="1">
    <source>
        <dbReference type="Pfam" id="PF12323"/>
    </source>
</evidence>
<evidence type="ECO:0000313" key="2">
    <source>
        <dbReference type="EMBL" id="SER27586.1"/>
    </source>
</evidence>
<dbReference type="RefSeq" id="WP_089747236.1">
    <property type="nucleotide sequence ID" value="NZ_FOGF01000031.1"/>
</dbReference>
<organism evidence="2 3">
    <name type="scientific">Granulicatella balaenopterae</name>
    <dbReference type="NCBI Taxonomy" id="137733"/>
    <lineage>
        <taxon>Bacteria</taxon>
        <taxon>Bacillati</taxon>
        <taxon>Bacillota</taxon>
        <taxon>Bacilli</taxon>
        <taxon>Lactobacillales</taxon>
        <taxon>Carnobacteriaceae</taxon>
        <taxon>Granulicatella</taxon>
    </lineage>
</organism>
<feature type="domain" description="Transposase putative helix-turn-helix" evidence="1">
    <location>
        <begin position="1"/>
        <end position="47"/>
    </location>
</feature>
<keyword evidence="3" id="KW-1185">Reference proteome</keyword>
<name>A0A1H9MV54_9LACT</name>
<reference evidence="2 3" key="1">
    <citation type="submission" date="2016-10" db="EMBL/GenBank/DDBJ databases">
        <authorList>
            <person name="de Groot N.N."/>
        </authorList>
    </citation>
    <scope>NUCLEOTIDE SEQUENCE [LARGE SCALE GENOMIC DNA]</scope>
    <source>
        <strain evidence="2 3">DSM 15827</strain>
    </source>
</reference>
<sequence>MNYNKAIKYRIYPNKNQKELLQKTFGCCRKIWNLMLSDKIDYYRETKESLKTTPAQYKKNYPYLKEVDSLALA</sequence>
<dbReference type="AlphaFoldDB" id="A0A1H9MV54"/>
<dbReference type="InterPro" id="IPR021027">
    <property type="entry name" value="Transposase_put_HTH"/>
</dbReference>
<protein>
    <submittedName>
        <fullName evidence="2">Putative transposase</fullName>
    </submittedName>
</protein>
<accession>A0A1H9MV54</accession>
<dbReference type="EMBL" id="FOGF01000031">
    <property type="protein sequence ID" value="SER27586.1"/>
    <property type="molecule type" value="Genomic_DNA"/>
</dbReference>
<gene>
    <name evidence="2" type="ORF">SAMN05421767_1312</name>
</gene>
<dbReference type="STRING" id="137733.SAMN05421767_1312"/>